<evidence type="ECO:0000259" key="2">
    <source>
        <dbReference type="Pfam" id="PF23299"/>
    </source>
</evidence>
<dbReference type="InterPro" id="IPR055508">
    <property type="entry name" value="DUF7081"/>
</dbReference>
<name>A0A1Y1IQ66_KLENI</name>
<dbReference type="Proteomes" id="UP000054558">
    <property type="component" value="Unassembled WGS sequence"/>
</dbReference>
<evidence type="ECO:0000256" key="1">
    <source>
        <dbReference type="SAM" id="MobiDB-lite"/>
    </source>
</evidence>
<protein>
    <recommendedName>
        <fullName evidence="2">DUF7081 domain-containing protein</fullName>
    </recommendedName>
</protein>
<feature type="domain" description="DUF7081" evidence="2">
    <location>
        <begin position="39"/>
        <end position="114"/>
    </location>
</feature>
<evidence type="ECO:0000313" key="4">
    <source>
        <dbReference type="Proteomes" id="UP000054558"/>
    </source>
</evidence>
<feature type="region of interest" description="Disordered" evidence="1">
    <location>
        <begin position="270"/>
        <end position="339"/>
    </location>
</feature>
<proteinExistence type="predicted"/>
<dbReference type="OrthoDB" id="1852608at2759"/>
<sequence>MWDDCLAKTRVRFLPAHKIHTIAVDKIPQDDVMYKLRTVKPLEKGMGAPYAPEGWGWKVGKRVGKDGCYVDRYWFPPGAQMLSSSKEVKAFLADKHPDWVFEEFVVKYKSKIPAALQETQGDMPVISQPVPYAPASSEAEAASKAEVGTAAPSARPDYAPLPELFSEYPPVPVGAKGVGRPYAPDGWVWGVGQRVKPDGTFADRYLWPPGASGTQYVASTVALERWLAANRVNWDVLKFWEVYKKWIPAIVPQGDPGDAEPDARDAMANHAETSAAGSAKLTPRTSSMSSSRGRPLHSSHGDLYDYGEASPSPEKPRNKRARSSGTVHESPARSSTPVSIKDILSKWQPPAGQPYFPAVVLPNRNWHEHLPPASEGALFVGQCVFLRSSEGGELSPYVVRVTEILVNHPEGKVAAGYAFYRQSDIRQIEGCETFESEDILGELFVSFERMEFSADEIEGPTVADPYFWADQDDMHYK</sequence>
<gene>
    <name evidence="3" type="ORF">KFL_012480010</name>
</gene>
<dbReference type="AlphaFoldDB" id="A0A1Y1IQ66"/>
<feature type="compositionally biased region" description="Polar residues" evidence="1">
    <location>
        <begin position="283"/>
        <end position="292"/>
    </location>
</feature>
<feature type="domain" description="DUF7081" evidence="2">
    <location>
        <begin position="170"/>
        <end position="249"/>
    </location>
</feature>
<reference evidence="3 4" key="1">
    <citation type="journal article" date="2014" name="Nat. Commun.">
        <title>Klebsormidium flaccidum genome reveals primary factors for plant terrestrial adaptation.</title>
        <authorList>
            <person name="Hori K."/>
            <person name="Maruyama F."/>
            <person name="Fujisawa T."/>
            <person name="Togashi T."/>
            <person name="Yamamoto N."/>
            <person name="Seo M."/>
            <person name="Sato S."/>
            <person name="Yamada T."/>
            <person name="Mori H."/>
            <person name="Tajima N."/>
            <person name="Moriyama T."/>
            <person name="Ikeuchi M."/>
            <person name="Watanabe M."/>
            <person name="Wada H."/>
            <person name="Kobayashi K."/>
            <person name="Saito M."/>
            <person name="Masuda T."/>
            <person name="Sasaki-Sekimoto Y."/>
            <person name="Mashiguchi K."/>
            <person name="Awai K."/>
            <person name="Shimojima M."/>
            <person name="Masuda S."/>
            <person name="Iwai M."/>
            <person name="Nobusawa T."/>
            <person name="Narise T."/>
            <person name="Kondo S."/>
            <person name="Saito H."/>
            <person name="Sato R."/>
            <person name="Murakawa M."/>
            <person name="Ihara Y."/>
            <person name="Oshima-Yamada Y."/>
            <person name="Ohtaka K."/>
            <person name="Satoh M."/>
            <person name="Sonobe K."/>
            <person name="Ishii M."/>
            <person name="Ohtani R."/>
            <person name="Kanamori-Sato M."/>
            <person name="Honoki R."/>
            <person name="Miyazaki D."/>
            <person name="Mochizuki H."/>
            <person name="Umetsu J."/>
            <person name="Higashi K."/>
            <person name="Shibata D."/>
            <person name="Kamiya Y."/>
            <person name="Sato N."/>
            <person name="Nakamura Y."/>
            <person name="Tabata S."/>
            <person name="Ida S."/>
            <person name="Kurokawa K."/>
            <person name="Ohta H."/>
        </authorList>
    </citation>
    <scope>NUCLEOTIDE SEQUENCE [LARGE SCALE GENOMIC DNA]</scope>
    <source>
        <strain evidence="3 4">NIES-2285</strain>
    </source>
</reference>
<dbReference type="PANTHER" id="PTHR33345">
    <property type="entry name" value="ADAPTER PROTEIN, PUTATIVE-RELATED"/>
    <property type="match status" value="1"/>
</dbReference>
<keyword evidence="4" id="KW-1185">Reference proteome</keyword>
<dbReference type="EMBL" id="DF238197">
    <property type="protein sequence ID" value="GAQ93010.1"/>
    <property type="molecule type" value="Genomic_DNA"/>
</dbReference>
<dbReference type="PANTHER" id="PTHR33345:SF6">
    <property type="entry name" value="OS03G0747200 PROTEIN"/>
    <property type="match status" value="1"/>
</dbReference>
<feature type="compositionally biased region" description="Polar residues" evidence="1">
    <location>
        <begin position="323"/>
        <end position="338"/>
    </location>
</feature>
<evidence type="ECO:0000313" key="3">
    <source>
        <dbReference type="EMBL" id="GAQ93010.1"/>
    </source>
</evidence>
<dbReference type="InterPro" id="IPR043151">
    <property type="entry name" value="BAH_sf"/>
</dbReference>
<dbReference type="Gene3D" id="2.30.30.490">
    <property type="match status" value="1"/>
</dbReference>
<feature type="non-terminal residue" evidence="3">
    <location>
        <position position="477"/>
    </location>
</feature>
<accession>A0A1Y1IQ66</accession>
<organism evidence="3 4">
    <name type="scientific">Klebsormidium nitens</name>
    <name type="common">Green alga</name>
    <name type="synonym">Ulothrix nitens</name>
    <dbReference type="NCBI Taxonomy" id="105231"/>
    <lineage>
        <taxon>Eukaryota</taxon>
        <taxon>Viridiplantae</taxon>
        <taxon>Streptophyta</taxon>
        <taxon>Klebsormidiophyceae</taxon>
        <taxon>Klebsormidiales</taxon>
        <taxon>Klebsormidiaceae</taxon>
        <taxon>Klebsormidium</taxon>
    </lineage>
</organism>
<dbReference type="Pfam" id="PF23299">
    <property type="entry name" value="DUF7081"/>
    <property type="match status" value="2"/>
</dbReference>